<keyword evidence="3 5" id="KW-0238">DNA-binding</keyword>
<dbReference type="Gene3D" id="3.30.160.390">
    <property type="entry name" value="Integrase, DNA-binding domain"/>
    <property type="match status" value="1"/>
</dbReference>
<accession>A0A1I7CKZ1</accession>
<organism evidence="8 9">
    <name type="scientific">Sedimentitalea nanhaiensis</name>
    <dbReference type="NCBI Taxonomy" id="999627"/>
    <lineage>
        <taxon>Bacteria</taxon>
        <taxon>Pseudomonadati</taxon>
        <taxon>Pseudomonadota</taxon>
        <taxon>Alphaproteobacteria</taxon>
        <taxon>Rhodobacterales</taxon>
        <taxon>Paracoccaceae</taxon>
        <taxon>Sedimentitalea</taxon>
    </lineage>
</organism>
<dbReference type="OrthoDB" id="9795573at2"/>
<dbReference type="InterPro" id="IPR013762">
    <property type="entry name" value="Integrase-like_cat_sf"/>
</dbReference>
<evidence type="ECO:0000259" key="7">
    <source>
        <dbReference type="PROSITE" id="PS51900"/>
    </source>
</evidence>
<dbReference type="GO" id="GO:0006310">
    <property type="term" value="P:DNA recombination"/>
    <property type="evidence" value="ECO:0007669"/>
    <property type="project" value="UniProtKB-KW"/>
</dbReference>
<keyword evidence="2" id="KW-0229">DNA integration</keyword>
<dbReference type="InterPro" id="IPR053876">
    <property type="entry name" value="Phage_int_M"/>
</dbReference>
<feature type="domain" description="Core-binding (CB)" evidence="7">
    <location>
        <begin position="99"/>
        <end position="180"/>
    </location>
</feature>
<comment type="similarity">
    <text evidence="1">Belongs to the 'phage' integrase family.</text>
</comment>
<dbReference type="Gene3D" id="1.10.443.10">
    <property type="entry name" value="Intergrase catalytic core"/>
    <property type="match status" value="1"/>
</dbReference>
<evidence type="ECO:0000256" key="2">
    <source>
        <dbReference type="ARBA" id="ARBA00022908"/>
    </source>
</evidence>
<dbReference type="InterPro" id="IPR002104">
    <property type="entry name" value="Integrase_catalytic"/>
</dbReference>
<evidence type="ECO:0000256" key="4">
    <source>
        <dbReference type="ARBA" id="ARBA00023172"/>
    </source>
</evidence>
<dbReference type="SUPFAM" id="SSF56349">
    <property type="entry name" value="DNA breaking-rejoining enzymes"/>
    <property type="match status" value="1"/>
</dbReference>
<dbReference type="Pfam" id="PF13356">
    <property type="entry name" value="Arm-DNA-bind_3"/>
    <property type="match status" value="1"/>
</dbReference>
<proteinExistence type="inferred from homology"/>
<dbReference type="eggNOG" id="COG0582">
    <property type="taxonomic scope" value="Bacteria"/>
</dbReference>
<dbReference type="PROSITE" id="PS51898">
    <property type="entry name" value="TYR_RECOMBINASE"/>
    <property type="match status" value="1"/>
</dbReference>
<evidence type="ECO:0000256" key="3">
    <source>
        <dbReference type="ARBA" id="ARBA00023125"/>
    </source>
</evidence>
<evidence type="ECO:0000256" key="1">
    <source>
        <dbReference type="ARBA" id="ARBA00008857"/>
    </source>
</evidence>
<dbReference type="InterPro" id="IPR011010">
    <property type="entry name" value="DNA_brk_join_enz"/>
</dbReference>
<name>A0A1I7CKZ1_9RHOB</name>
<dbReference type="Pfam" id="PF00589">
    <property type="entry name" value="Phage_integrase"/>
    <property type="match status" value="1"/>
</dbReference>
<dbReference type="EMBL" id="FPAW01000017">
    <property type="protein sequence ID" value="SFU00100.1"/>
    <property type="molecule type" value="Genomic_DNA"/>
</dbReference>
<dbReference type="PANTHER" id="PTHR30629:SF2">
    <property type="entry name" value="PROPHAGE INTEGRASE INTS-RELATED"/>
    <property type="match status" value="1"/>
</dbReference>
<dbReference type="InterPro" id="IPR044068">
    <property type="entry name" value="CB"/>
</dbReference>
<evidence type="ECO:0000313" key="9">
    <source>
        <dbReference type="Proteomes" id="UP000182466"/>
    </source>
</evidence>
<evidence type="ECO:0000259" key="6">
    <source>
        <dbReference type="PROSITE" id="PS51898"/>
    </source>
</evidence>
<sequence>MPDVGVRKPQNSLTARFVETVTEPGKHFDGHGLFLRVRANGGKQWVQRITIRGKRSELGLGSPPAVSLAMARKMALENRGKAMLGGDPLAERRQAAAVLTFDAAVETYLAVKLDEFRNEKHRKQWRSTLTTYASPVLGPKRVSEISVQDVLRVLEPIWQTKTETAKRLRGRIENLLSWAAVAGHRKGDNPARWKGNLSEILPKPSKVGKGDNHPALALGDVAGWWAALEGRDGIAAKALQFLTLTAARSGEVRGMTWDEIDFGEKDTNGTAPVATLATSATWTIPASRMKGGREHRVALTPEVVAILKSLPRMDGSPFVFFAPRGGMLSDMSISAVMRRMQESEIKAGRAGFLDPRSKRPAVPHGLRSTFRQWAAERGYQRDMAEIALAHFIGSDVERAYQRSDMLERRRAMMADWGAFLRNDSFLAVNTMRLA</sequence>
<dbReference type="InterPro" id="IPR025166">
    <property type="entry name" value="Integrase_DNA_bind_dom"/>
</dbReference>
<keyword evidence="4" id="KW-0233">DNA recombination</keyword>
<dbReference type="InterPro" id="IPR010998">
    <property type="entry name" value="Integrase_recombinase_N"/>
</dbReference>
<dbReference type="Proteomes" id="UP000182466">
    <property type="component" value="Unassembled WGS sequence"/>
</dbReference>
<dbReference type="PROSITE" id="PS51900">
    <property type="entry name" value="CB"/>
    <property type="match status" value="1"/>
</dbReference>
<dbReference type="Gene3D" id="1.10.150.130">
    <property type="match status" value="1"/>
</dbReference>
<feature type="domain" description="Tyr recombinase" evidence="6">
    <location>
        <begin position="211"/>
        <end position="413"/>
    </location>
</feature>
<dbReference type="GO" id="GO:0003677">
    <property type="term" value="F:DNA binding"/>
    <property type="evidence" value="ECO:0007669"/>
    <property type="project" value="UniProtKB-UniRule"/>
</dbReference>
<dbReference type="Pfam" id="PF22022">
    <property type="entry name" value="Phage_int_M"/>
    <property type="match status" value="1"/>
</dbReference>
<dbReference type="GO" id="GO:0015074">
    <property type="term" value="P:DNA integration"/>
    <property type="evidence" value="ECO:0007669"/>
    <property type="project" value="UniProtKB-KW"/>
</dbReference>
<protein>
    <submittedName>
        <fullName evidence="8">Integrase</fullName>
    </submittedName>
</protein>
<evidence type="ECO:0000256" key="5">
    <source>
        <dbReference type="PROSITE-ProRule" id="PRU01248"/>
    </source>
</evidence>
<reference evidence="8 9" key="1">
    <citation type="submission" date="2016-10" db="EMBL/GenBank/DDBJ databases">
        <authorList>
            <person name="de Groot N.N."/>
        </authorList>
    </citation>
    <scope>NUCLEOTIDE SEQUENCE [LARGE SCALE GENOMIC DNA]</scope>
    <source>
        <strain evidence="8 9">CGMCC 1.10959</strain>
    </source>
</reference>
<dbReference type="InterPro" id="IPR038488">
    <property type="entry name" value="Integrase_DNA-bd_sf"/>
</dbReference>
<keyword evidence="9" id="KW-1185">Reference proteome</keyword>
<dbReference type="AlphaFoldDB" id="A0A1I7CKZ1"/>
<dbReference type="RefSeq" id="WP_027262942.1">
    <property type="nucleotide sequence ID" value="NZ_FPAW01000017.1"/>
</dbReference>
<dbReference type="PANTHER" id="PTHR30629">
    <property type="entry name" value="PROPHAGE INTEGRASE"/>
    <property type="match status" value="1"/>
</dbReference>
<dbReference type="InterPro" id="IPR050808">
    <property type="entry name" value="Phage_Integrase"/>
</dbReference>
<gene>
    <name evidence="8" type="ORF">SAMN05216236_11781</name>
</gene>
<dbReference type="CDD" id="cd00801">
    <property type="entry name" value="INT_P4_C"/>
    <property type="match status" value="1"/>
</dbReference>
<dbReference type="STRING" id="999627.SAMN05216236_11781"/>
<evidence type="ECO:0000313" key="8">
    <source>
        <dbReference type="EMBL" id="SFU00100.1"/>
    </source>
</evidence>